<protein>
    <submittedName>
        <fullName evidence="1">Carboxypeptidase-like regulatory domain-containing protein</fullName>
    </submittedName>
</protein>
<dbReference type="EMBL" id="JAYKBW010000019">
    <property type="protein sequence ID" value="MEB3076354.1"/>
    <property type="molecule type" value="Genomic_DNA"/>
</dbReference>
<comment type="caution">
    <text evidence="1">The sequence shown here is derived from an EMBL/GenBank/DDBJ whole genome shotgun (WGS) entry which is preliminary data.</text>
</comment>
<dbReference type="InterPro" id="IPR008969">
    <property type="entry name" value="CarboxyPept-like_regulatory"/>
</dbReference>
<evidence type="ECO:0000313" key="1">
    <source>
        <dbReference type="EMBL" id="MEB3076354.1"/>
    </source>
</evidence>
<proteinExistence type="predicted"/>
<reference evidence="1 2" key="1">
    <citation type="submission" date="2023-12" db="EMBL/GenBank/DDBJ databases">
        <title>Genomic sequences of Capnocytophaga and Parvimonas strains.</title>
        <authorList>
            <person name="Watt R.M."/>
            <person name="Wang M."/>
            <person name="Yang T."/>
            <person name="Tong W.M."/>
        </authorList>
    </citation>
    <scope>NUCLEOTIDE SEQUENCE [LARGE SCALE GENOMIC DNA]</scope>
    <source>
        <strain evidence="1 2">CCUG 13096</strain>
    </source>
</reference>
<dbReference type="RefSeq" id="WP_323984345.1">
    <property type="nucleotide sequence ID" value="NZ_JAYKBW010000019.1"/>
</dbReference>
<evidence type="ECO:0000313" key="2">
    <source>
        <dbReference type="Proteomes" id="UP001311730"/>
    </source>
</evidence>
<dbReference type="Proteomes" id="UP001311730">
    <property type="component" value="Unassembled WGS sequence"/>
</dbReference>
<dbReference type="Pfam" id="PF13715">
    <property type="entry name" value="CarbopepD_reg_2"/>
    <property type="match status" value="1"/>
</dbReference>
<gene>
    <name evidence="1" type="ORF">VJJ08_13765</name>
</gene>
<name>A0ABU5ZBL0_9FLAO</name>
<dbReference type="SUPFAM" id="SSF49464">
    <property type="entry name" value="Carboxypeptidase regulatory domain-like"/>
    <property type="match status" value="1"/>
</dbReference>
<sequence length="384" mass="45089">MKTFVLFLLTPLLYAQQLTKKYIVDGQTKQPLSSVIIHNIHNYTLTNEDGYFFFHASGDTITIKLLGYKTLKITPEQLNREKDTLFLDPKPIELSEVVVGSNPEILSQVYRKALDNYPNEPFVEDFFLRCVLKLNGDFLKIEDITGRVKRNKLLGLSKDIKIDFQLLNMRKFGIENKDKYSEDLALLSLRDVFLWYSSLLFLDYQRFNFSAPTIIDDTHKKINHFPKNNYFYDGVGHLVINTEDYSIVERSDKINDAMIDKIPWNKKLWVKFRTSYYSLKEKCESSSNGKYFIASACLAQQVEVYNKAQKNLYDIEYQLIITRPFSLISTFKPNVNAKAELFKLNIPYNKDFWEKQNQLPLTEQMQAFIKNAHNQKEYRIISNF</sequence>
<accession>A0ABU5ZBL0</accession>
<organism evidence="1 2">
    <name type="scientific">Capnocytophaga gingivalis</name>
    <dbReference type="NCBI Taxonomy" id="1017"/>
    <lineage>
        <taxon>Bacteria</taxon>
        <taxon>Pseudomonadati</taxon>
        <taxon>Bacteroidota</taxon>
        <taxon>Flavobacteriia</taxon>
        <taxon>Flavobacteriales</taxon>
        <taxon>Flavobacteriaceae</taxon>
        <taxon>Capnocytophaga</taxon>
    </lineage>
</organism>
<keyword evidence="2" id="KW-1185">Reference proteome</keyword>